<evidence type="ECO:0000259" key="3">
    <source>
        <dbReference type="Pfam" id="PF00135"/>
    </source>
</evidence>
<accession>A0A8J2QXS7</accession>
<sequence length="75" mass="8469">MRLCILISICLTQVLSEGTEERESLLVQTNSGLVRGYKDPKEDVFVFLGIPYATAPTGAQRFKVNSCFIMTLEYY</sequence>
<evidence type="ECO:0000256" key="2">
    <source>
        <dbReference type="SAM" id="SignalP"/>
    </source>
</evidence>
<proteinExistence type="predicted"/>
<protein>
    <submittedName>
        <fullName evidence="4">(African queen) hypothetical protein</fullName>
    </submittedName>
</protein>
<name>A0A8J2QXS7_9NEOP</name>
<reference evidence="4" key="1">
    <citation type="submission" date="2021-09" db="EMBL/GenBank/DDBJ databases">
        <authorList>
            <person name="Martin H S."/>
        </authorList>
    </citation>
    <scope>NUCLEOTIDE SEQUENCE</scope>
</reference>
<gene>
    <name evidence="4" type="ORF">DCHRY22_LOCUS11804</name>
</gene>
<dbReference type="InterPro" id="IPR029058">
    <property type="entry name" value="AB_hydrolase_fold"/>
</dbReference>
<evidence type="ECO:0000313" key="5">
    <source>
        <dbReference type="Proteomes" id="UP000789524"/>
    </source>
</evidence>
<feature type="chain" id="PRO_5035176676" evidence="2">
    <location>
        <begin position="17"/>
        <end position="75"/>
    </location>
</feature>
<dbReference type="EMBL" id="CAKASE010000074">
    <property type="protein sequence ID" value="CAG9576036.1"/>
    <property type="molecule type" value="Genomic_DNA"/>
</dbReference>
<dbReference type="InterPro" id="IPR002018">
    <property type="entry name" value="CarbesteraseB"/>
</dbReference>
<keyword evidence="2" id="KW-0732">Signal</keyword>
<dbReference type="AlphaFoldDB" id="A0A8J2QXS7"/>
<keyword evidence="5" id="KW-1185">Reference proteome</keyword>
<dbReference type="SUPFAM" id="SSF53474">
    <property type="entry name" value="alpha/beta-Hydrolases"/>
    <property type="match status" value="1"/>
</dbReference>
<dbReference type="OrthoDB" id="3200163at2759"/>
<organism evidence="4 5">
    <name type="scientific">Danaus chrysippus</name>
    <name type="common">African queen</name>
    <dbReference type="NCBI Taxonomy" id="151541"/>
    <lineage>
        <taxon>Eukaryota</taxon>
        <taxon>Metazoa</taxon>
        <taxon>Ecdysozoa</taxon>
        <taxon>Arthropoda</taxon>
        <taxon>Hexapoda</taxon>
        <taxon>Insecta</taxon>
        <taxon>Pterygota</taxon>
        <taxon>Neoptera</taxon>
        <taxon>Endopterygota</taxon>
        <taxon>Lepidoptera</taxon>
        <taxon>Glossata</taxon>
        <taxon>Ditrysia</taxon>
        <taxon>Papilionoidea</taxon>
        <taxon>Nymphalidae</taxon>
        <taxon>Danainae</taxon>
        <taxon>Danaini</taxon>
        <taxon>Danaina</taxon>
        <taxon>Danaus</taxon>
        <taxon>Anosia</taxon>
    </lineage>
</organism>
<keyword evidence="1" id="KW-0325">Glycoprotein</keyword>
<comment type="caution">
    <text evidence="4">The sequence shown here is derived from an EMBL/GenBank/DDBJ whole genome shotgun (WGS) entry which is preliminary data.</text>
</comment>
<evidence type="ECO:0000256" key="1">
    <source>
        <dbReference type="ARBA" id="ARBA00023180"/>
    </source>
</evidence>
<dbReference type="Proteomes" id="UP000789524">
    <property type="component" value="Unassembled WGS sequence"/>
</dbReference>
<feature type="domain" description="Carboxylesterase type B" evidence="3">
    <location>
        <begin position="25"/>
        <end position="63"/>
    </location>
</feature>
<dbReference type="Pfam" id="PF00135">
    <property type="entry name" value="COesterase"/>
    <property type="match status" value="1"/>
</dbReference>
<feature type="signal peptide" evidence="2">
    <location>
        <begin position="1"/>
        <end position="16"/>
    </location>
</feature>
<evidence type="ECO:0000313" key="4">
    <source>
        <dbReference type="EMBL" id="CAG9576036.1"/>
    </source>
</evidence>
<dbReference type="Gene3D" id="3.40.50.1820">
    <property type="entry name" value="alpha/beta hydrolase"/>
    <property type="match status" value="1"/>
</dbReference>